<sequence>MGSDLVVPTLDQDHVPVSSATPNAPASLNMAFSTHPHSLIMVTSVITHTDKGKGIAQPDDACPPTPTVPRLLTKGITIQELTIAATATTTTAGVKRPFTRQHAQVGSSDRSMLKHARATQGFYGSDHRSIKTILEEDIRAQREDEASISNIFIGVSNHLSPSQSSNLASPFTADEIKNALFTISGDKAPGSVGLNAHFYQKNWNVLGKDLCTALFNVFNNHSDLSTINGTTLVLIPQKKIRDFRSISLCSTLYKIISKVLTNRLKTILHSIISSNQSVFLSDMLIFDNIFIANELINAIHYMKKGKHGWAALKLDIEKALSRPLSFVFVSLAILFLLS</sequence>
<proteinExistence type="predicted"/>
<evidence type="ECO:0000259" key="2">
    <source>
        <dbReference type="Pfam" id="PF00078"/>
    </source>
</evidence>
<dbReference type="Pfam" id="PF00078">
    <property type="entry name" value="RVT_1"/>
    <property type="match status" value="1"/>
</dbReference>
<evidence type="ECO:0000256" key="1">
    <source>
        <dbReference type="SAM" id="MobiDB-lite"/>
    </source>
</evidence>
<evidence type="ECO:0000313" key="3">
    <source>
        <dbReference type="EnsemblPlants" id="cds.evm.model.07.1144"/>
    </source>
</evidence>
<evidence type="ECO:0000313" key="4">
    <source>
        <dbReference type="Proteomes" id="UP000596661"/>
    </source>
</evidence>
<reference evidence="3" key="1">
    <citation type="submission" date="2018-11" db="EMBL/GenBank/DDBJ databases">
        <authorList>
            <person name="Grassa J C."/>
        </authorList>
    </citation>
    <scope>NUCLEOTIDE SEQUENCE [LARGE SCALE GENOMIC DNA]</scope>
</reference>
<accession>A0A803Q1H3</accession>
<name>A0A803Q1H3_CANSA</name>
<dbReference type="InterPro" id="IPR000477">
    <property type="entry name" value="RT_dom"/>
</dbReference>
<dbReference type="EnsemblPlants" id="evm.model.07.1144">
    <property type="protein sequence ID" value="cds.evm.model.07.1144"/>
    <property type="gene ID" value="evm.TU.07.1144"/>
</dbReference>
<keyword evidence="4" id="KW-1185">Reference proteome</keyword>
<protein>
    <recommendedName>
        <fullName evidence="2">Reverse transcriptase domain-containing protein</fullName>
    </recommendedName>
</protein>
<dbReference type="PANTHER" id="PTHR46890:SF48">
    <property type="entry name" value="RNA-DIRECTED DNA POLYMERASE"/>
    <property type="match status" value="1"/>
</dbReference>
<reference evidence="3" key="2">
    <citation type="submission" date="2021-03" db="UniProtKB">
        <authorList>
            <consortium name="EnsemblPlants"/>
        </authorList>
    </citation>
    <scope>IDENTIFICATION</scope>
</reference>
<dbReference type="AlphaFoldDB" id="A0A803Q1H3"/>
<dbReference type="InterPro" id="IPR052343">
    <property type="entry name" value="Retrotransposon-Effector_Assoc"/>
</dbReference>
<dbReference type="PANTHER" id="PTHR46890">
    <property type="entry name" value="NON-LTR RETROLELEMENT REVERSE TRANSCRIPTASE-LIKE PROTEIN-RELATED"/>
    <property type="match status" value="1"/>
</dbReference>
<dbReference type="Gramene" id="evm.model.07.1144">
    <property type="protein sequence ID" value="cds.evm.model.07.1144"/>
    <property type="gene ID" value="evm.TU.07.1144"/>
</dbReference>
<feature type="domain" description="Reverse transcriptase" evidence="2">
    <location>
        <begin position="237"/>
        <end position="319"/>
    </location>
</feature>
<feature type="region of interest" description="Disordered" evidence="1">
    <location>
        <begin position="1"/>
        <end position="22"/>
    </location>
</feature>
<dbReference type="Proteomes" id="UP000596661">
    <property type="component" value="Chromosome 7"/>
</dbReference>
<organism evidence="3 4">
    <name type="scientific">Cannabis sativa</name>
    <name type="common">Hemp</name>
    <name type="synonym">Marijuana</name>
    <dbReference type="NCBI Taxonomy" id="3483"/>
    <lineage>
        <taxon>Eukaryota</taxon>
        <taxon>Viridiplantae</taxon>
        <taxon>Streptophyta</taxon>
        <taxon>Embryophyta</taxon>
        <taxon>Tracheophyta</taxon>
        <taxon>Spermatophyta</taxon>
        <taxon>Magnoliopsida</taxon>
        <taxon>eudicotyledons</taxon>
        <taxon>Gunneridae</taxon>
        <taxon>Pentapetalae</taxon>
        <taxon>rosids</taxon>
        <taxon>fabids</taxon>
        <taxon>Rosales</taxon>
        <taxon>Cannabaceae</taxon>
        <taxon>Cannabis</taxon>
    </lineage>
</organism>
<dbReference type="EMBL" id="UZAU01000655">
    <property type="status" value="NOT_ANNOTATED_CDS"/>
    <property type="molecule type" value="Genomic_DNA"/>
</dbReference>